<dbReference type="EMBL" id="CM001436">
    <property type="protein sequence ID" value="EHQ34829.1"/>
    <property type="molecule type" value="Genomic_DNA"/>
</dbReference>
<evidence type="ECO:0000256" key="2">
    <source>
        <dbReference type="ARBA" id="ARBA00023167"/>
    </source>
</evidence>
<dbReference type="STRING" id="937775.Metlim_0706"/>
<dbReference type="Gene3D" id="3.10.580.10">
    <property type="entry name" value="CBS-domain"/>
    <property type="match status" value="1"/>
</dbReference>
<protein>
    <submittedName>
        <fullName evidence="7">Putative signal transduction protein with CBS domains</fullName>
    </submittedName>
</protein>
<reference evidence="7 8" key="1">
    <citation type="submission" date="2011-10" db="EMBL/GenBank/DDBJ databases">
        <title>The Improved High-Quality Draft genome of Methanoplanus limicola DSM 2279.</title>
        <authorList>
            <consortium name="US DOE Joint Genome Institute (JGI-PGF)"/>
            <person name="Lucas S."/>
            <person name="Copeland A."/>
            <person name="Lapidus A."/>
            <person name="Glavina del Rio T."/>
            <person name="Dalin E."/>
            <person name="Tice H."/>
            <person name="Bruce D."/>
            <person name="Goodwin L."/>
            <person name="Pitluck S."/>
            <person name="Peters L."/>
            <person name="Mikhailova N."/>
            <person name="Lu M."/>
            <person name="Kyrpides N."/>
            <person name="Mavromatis K."/>
            <person name="Ivanova N."/>
            <person name="Markowitz V."/>
            <person name="Cheng J.-F."/>
            <person name="Hugenholtz P."/>
            <person name="Woyke T."/>
            <person name="Wu D."/>
            <person name="Wirth R."/>
            <person name="Brambilla E.-M."/>
            <person name="Klenk H.-P."/>
            <person name="Eisen J.A."/>
        </authorList>
    </citation>
    <scope>NUCLEOTIDE SEQUENCE [LARGE SCALE GENOMIC DNA]</scope>
    <source>
        <strain evidence="7 8">DSM 2279</strain>
    </source>
</reference>
<feature type="domain" description="CBS" evidence="5">
    <location>
        <begin position="86"/>
        <end position="141"/>
    </location>
</feature>
<dbReference type="InterPro" id="IPR046342">
    <property type="entry name" value="CBS_dom_sf"/>
</dbReference>
<keyword evidence="8" id="KW-1185">Reference proteome</keyword>
<dbReference type="GO" id="GO:0046872">
    <property type="term" value="F:metal ion binding"/>
    <property type="evidence" value="ECO:0007669"/>
    <property type="project" value="UniProtKB-KW"/>
</dbReference>
<dbReference type="InterPro" id="IPR000644">
    <property type="entry name" value="CBS_dom"/>
</dbReference>
<feature type="binding site" evidence="4">
    <location>
        <position position="168"/>
    </location>
    <ligand>
        <name>Fe cation</name>
        <dbReference type="ChEBI" id="CHEBI:24875"/>
    </ligand>
</feature>
<name>H1YWA7_9EURY</name>
<dbReference type="AlphaFoldDB" id="H1YWA7"/>
<feature type="binding site" evidence="4">
    <location>
        <position position="187"/>
    </location>
    <ligand>
        <name>Fe cation</name>
        <dbReference type="ChEBI" id="CHEBI:24875"/>
    </ligand>
</feature>
<dbReference type="SMART" id="SM00116">
    <property type="entry name" value="CBS"/>
    <property type="match status" value="2"/>
</dbReference>
<evidence type="ECO:0000256" key="4">
    <source>
        <dbReference type="PROSITE-ProRule" id="PRU01249"/>
    </source>
</evidence>
<keyword evidence="2" id="KW-0028">Amino-acid biosynthesis</keyword>
<keyword evidence="4" id="KW-0862">Zinc</keyword>
<feature type="binding site" evidence="4">
    <location>
        <position position="165"/>
    </location>
    <ligand>
        <name>Fe cation</name>
        <dbReference type="ChEBI" id="CHEBI:24875"/>
    </ligand>
</feature>
<evidence type="ECO:0000256" key="3">
    <source>
        <dbReference type="PROSITE-ProRule" id="PRU00703"/>
    </source>
</evidence>
<dbReference type="SUPFAM" id="SSF54631">
    <property type="entry name" value="CBS-domain pair"/>
    <property type="match status" value="1"/>
</dbReference>
<dbReference type="InParanoid" id="H1YWA7"/>
<evidence type="ECO:0000256" key="1">
    <source>
        <dbReference type="ARBA" id="ARBA00023122"/>
    </source>
</evidence>
<gene>
    <name evidence="7" type="ORF">Metlim_0706</name>
</gene>
<keyword evidence="4" id="KW-0408">Iron</keyword>
<dbReference type="PANTHER" id="PTHR43080">
    <property type="entry name" value="CBS DOMAIN-CONTAINING PROTEIN CBSX3, MITOCHONDRIAL"/>
    <property type="match status" value="1"/>
</dbReference>
<dbReference type="InterPro" id="IPR051257">
    <property type="entry name" value="Diverse_CBS-Domain"/>
</dbReference>
<feature type="binding site" evidence="4">
    <location>
        <position position="187"/>
    </location>
    <ligand>
        <name>Zn(2+)</name>
        <dbReference type="ChEBI" id="CHEBI:29105"/>
    </ligand>
</feature>
<sequence length="194" mass="21054">MSENIMDANHFKIDVPVKEVMRYNPATIGAEATVPKAAAKMCQKGVGSCIVLQNNVPKGIVTEEDINCKVVAKDRKPGDVYVSEIMSTPLITIDVDKTVGDATHMMVKNKVRRLPVVDKSKVVGIVTVRDIISVSNEINEIMSDLIKVNNDFEGSVNGSATSGVCDDCNLMSDDLVFVDGRMLCSVCRKSDDTD</sequence>
<organism evidence="7 8">
    <name type="scientific">Methanoplanus limicola DSM 2279</name>
    <dbReference type="NCBI Taxonomy" id="937775"/>
    <lineage>
        <taxon>Archaea</taxon>
        <taxon>Methanobacteriati</taxon>
        <taxon>Methanobacteriota</taxon>
        <taxon>Stenosarchaea group</taxon>
        <taxon>Methanomicrobia</taxon>
        <taxon>Methanomicrobiales</taxon>
        <taxon>Methanomicrobiaceae</taxon>
        <taxon>Methanoplanus</taxon>
    </lineage>
</organism>
<dbReference type="Pfam" id="PF00571">
    <property type="entry name" value="CBS"/>
    <property type="match status" value="2"/>
</dbReference>
<feature type="domain" description="ACP-type MB" evidence="6">
    <location>
        <begin position="160"/>
        <end position="194"/>
    </location>
</feature>
<dbReference type="Proteomes" id="UP000005741">
    <property type="component" value="Chromosome"/>
</dbReference>
<dbReference type="InterPro" id="IPR044065">
    <property type="entry name" value="ACP_MB"/>
</dbReference>
<keyword evidence="1 3" id="KW-0129">CBS domain</keyword>
<evidence type="ECO:0000313" key="7">
    <source>
        <dbReference type="EMBL" id="EHQ34829.1"/>
    </source>
</evidence>
<evidence type="ECO:0000259" key="6">
    <source>
        <dbReference type="PROSITE" id="PS51901"/>
    </source>
</evidence>
<dbReference type="RefSeq" id="WP_004076541.1">
    <property type="nucleotide sequence ID" value="NZ_CM001436.1"/>
</dbReference>
<proteinExistence type="predicted"/>
<feature type="binding site" evidence="4">
    <location>
        <position position="184"/>
    </location>
    <ligand>
        <name>Zn(2+)</name>
        <dbReference type="ChEBI" id="CHEBI:29105"/>
    </ligand>
</feature>
<dbReference type="PANTHER" id="PTHR43080:SF2">
    <property type="entry name" value="CBS DOMAIN-CONTAINING PROTEIN"/>
    <property type="match status" value="1"/>
</dbReference>
<feature type="binding site" evidence="4">
    <location>
        <position position="184"/>
    </location>
    <ligand>
        <name>Fe cation</name>
        <dbReference type="ChEBI" id="CHEBI:24875"/>
    </ligand>
</feature>
<dbReference type="PROSITE" id="PS51901">
    <property type="entry name" value="ACP_MB"/>
    <property type="match status" value="1"/>
</dbReference>
<accession>H1YWA7</accession>
<feature type="binding site" evidence="4">
    <location>
        <position position="168"/>
    </location>
    <ligand>
        <name>Zn(2+)</name>
        <dbReference type="ChEBI" id="CHEBI:29105"/>
    </ligand>
</feature>
<keyword evidence="2" id="KW-0486">Methionine biosynthesis</keyword>
<feature type="binding site" evidence="4">
    <location>
        <position position="165"/>
    </location>
    <ligand>
        <name>Zn(2+)</name>
        <dbReference type="ChEBI" id="CHEBI:29105"/>
    </ligand>
</feature>
<feature type="domain" description="CBS" evidence="5">
    <location>
        <begin position="21"/>
        <end position="80"/>
    </location>
</feature>
<keyword evidence="4" id="KW-0479">Metal-binding</keyword>
<dbReference type="HOGENOM" id="CLU_040681_7_0_2"/>
<evidence type="ECO:0000259" key="5">
    <source>
        <dbReference type="PROSITE" id="PS51371"/>
    </source>
</evidence>
<dbReference type="PROSITE" id="PS51371">
    <property type="entry name" value="CBS"/>
    <property type="match status" value="2"/>
</dbReference>
<dbReference type="GO" id="GO:0009086">
    <property type="term" value="P:methionine biosynthetic process"/>
    <property type="evidence" value="ECO:0007669"/>
    <property type="project" value="UniProtKB-KW"/>
</dbReference>
<evidence type="ECO:0000313" key="8">
    <source>
        <dbReference type="Proteomes" id="UP000005741"/>
    </source>
</evidence>